<evidence type="ECO:0000313" key="2">
    <source>
        <dbReference type="Proteomes" id="UP000248798"/>
    </source>
</evidence>
<dbReference type="EMBL" id="QLNI01000099">
    <property type="protein sequence ID" value="RAL99829.1"/>
    <property type="molecule type" value="Genomic_DNA"/>
</dbReference>
<dbReference type="AlphaFoldDB" id="A0A328F858"/>
<name>A0A328F858_9BACT</name>
<gene>
    <name evidence="1" type="ORF">DO021_22380</name>
</gene>
<proteinExistence type="predicted"/>
<comment type="caution">
    <text evidence="1">The sequence shown here is derived from an EMBL/GenBank/DDBJ whole genome shotgun (WGS) entry which is preliminary data.</text>
</comment>
<evidence type="ECO:0000313" key="1">
    <source>
        <dbReference type="EMBL" id="RAL99829.1"/>
    </source>
</evidence>
<reference evidence="1 2" key="1">
    <citation type="submission" date="2018-06" db="EMBL/GenBank/DDBJ databases">
        <title>Complete Genome Sequence of Desulfobacter hydrogenophilus (DSM3380).</title>
        <authorList>
            <person name="Marietou A."/>
            <person name="Schreiber L."/>
            <person name="Marshall I."/>
            <person name="Jorgensen B."/>
        </authorList>
    </citation>
    <scope>NUCLEOTIDE SEQUENCE [LARGE SCALE GENOMIC DNA]</scope>
    <source>
        <strain evidence="1 2">DSM 3380</strain>
    </source>
</reference>
<protein>
    <submittedName>
        <fullName evidence="1">Uncharacterized protein</fullName>
    </submittedName>
</protein>
<sequence>MIIIFHTRHEKTIENMAEQANPTALKNGRKLNPEKNDGKVSIQSATLNDMKGFLITHTPIRSS</sequence>
<organism evidence="1 2">
    <name type="scientific">Desulfobacter hydrogenophilus</name>
    <dbReference type="NCBI Taxonomy" id="2291"/>
    <lineage>
        <taxon>Bacteria</taxon>
        <taxon>Pseudomonadati</taxon>
        <taxon>Thermodesulfobacteriota</taxon>
        <taxon>Desulfobacteria</taxon>
        <taxon>Desulfobacterales</taxon>
        <taxon>Desulfobacteraceae</taxon>
        <taxon>Desulfobacter</taxon>
    </lineage>
</organism>
<dbReference type="Proteomes" id="UP000248798">
    <property type="component" value="Unassembled WGS sequence"/>
</dbReference>
<accession>A0A328F858</accession>